<keyword evidence="9" id="KW-0378">Hydrolase</keyword>
<proteinExistence type="inferred from homology"/>
<dbReference type="Proteomes" id="UP000037939">
    <property type="component" value="Unassembled WGS sequence"/>
</dbReference>
<gene>
    <name evidence="9" type="primary">treS_1</name>
    <name evidence="9" type="ORF">WG78_06750</name>
</gene>
<dbReference type="GO" id="GO:0047471">
    <property type="term" value="F:maltose alpha-D-glucosyltransferase activity"/>
    <property type="evidence" value="ECO:0007669"/>
    <property type="project" value="UniProtKB-EC"/>
</dbReference>
<dbReference type="STRING" id="857265.WG78_06750"/>
<keyword evidence="4" id="KW-0479">Metal-binding</keyword>
<dbReference type="PANTHER" id="PTHR10357:SF219">
    <property type="entry name" value="MALTOSE ALPHA-D-GLUCOSYLTRANSFERASE"/>
    <property type="match status" value="1"/>
</dbReference>
<dbReference type="PATRIC" id="fig|857265.3.peg.1390"/>
<keyword evidence="6" id="KW-0413">Isomerase</keyword>
<name>A0A0N0GPG9_9NEIS</name>
<evidence type="ECO:0000313" key="9">
    <source>
        <dbReference type="EMBL" id="KPC53803.1"/>
    </source>
</evidence>
<dbReference type="FunFam" id="3.20.20.80:FF:000055">
    <property type="entry name" value="Trehalose synthase"/>
    <property type="match status" value="1"/>
</dbReference>
<comment type="caution">
    <text evidence="9">The sequence shown here is derived from an EMBL/GenBank/DDBJ whole genome shotgun (WGS) entry which is preliminary data.</text>
</comment>
<organism evidence="9 10">
    <name type="scientific">Amantichitinum ursilacus</name>
    <dbReference type="NCBI Taxonomy" id="857265"/>
    <lineage>
        <taxon>Bacteria</taxon>
        <taxon>Pseudomonadati</taxon>
        <taxon>Pseudomonadota</taxon>
        <taxon>Betaproteobacteria</taxon>
        <taxon>Neisseriales</taxon>
        <taxon>Chitinibacteraceae</taxon>
        <taxon>Amantichitinum</taxon>
    </lineage>
</organism>
<feature type="domain" description="Glycosyl hydrolase family 13 catalytic" evidence="8">
    <location>
        <begin position="35"/>
        <end position="434"/>
    </location>
</feature>
<dbReference type="PANTHER" id="PTHR10357">
    <property type="entry name" value="ALPHA-AMYLASE FAMILY MEMBER"/>
    <property type="match status" value="1"/>
</dbReference>
<sequence>MANNTRGKHAVRPAEWPPAEGGNDTLWYRDAIIYQVHVKSFMDANNDGIGDFKGLISKLDYIASLGVDAIWLLPFYPSPRKDDGYDVSDYKGVHPDYGTLADAREFMAQAHARKLRVITDLVLNHTSDQHAWFQRARQAPRHSRWRDFYVWSDTDQKYAGTRIIFSDTEKSNWTWDPVANQYYWHRFFAHQPDLNFDNPRVMEAVLRVVRFWLDMGVDGFRLDAVSYLIEREGTLNEHLPETHAVLKKLRAFMDEHYPGRMLLAEANAWPEDMQQYFGNGDECNMAFHFPLMPRMYMAIAREDRFPITDILRQTPNIPDNCQWAIFLRNHDELTLEMVTDAERDYLWQTYAADRRARLNLGIRRRLAPLMERDRRRIELMNSLLLSMPGTPVIYYGDEIGMGDNIHLGDRDGVRTPMQWSPDRNGGFSLADPEQLVLPAVMGTLYGYESVNVEAQIRDGHSLLNSMRRMIAVRRRHHAFGRGTINFLHTGNRRILAYLREMPGEAPLLCVANLARTAQAVELDIPDYAGRIPLELMGGAPFPEIGSGLYTLTLPPYGFYWLEISEVAQRPAWSQVAEPPMPELTTLVVRNTVQTLETLLSDQDGHRAQLEREVLPAYLTVRRWYPGSQRLPVRLAYMARIDERPTEPGGLGTYLCEIEVSDGQQTGSWLLPLGIYWEQQGMPALVEQRALFRVRRGRQLGYLTDAVGIDSFARGLVKAFADHREIPLPDGGHLRFETPDPTPDLTLPEDAQVRWVEVQDMRGLLVVDDLAVIKMDRLIEHGIHEETELLRYLAEQNFERIPHWLGHCIRVDANGDENTLLVMHRFVRNQGRASTWIVDNLNRSLNDLLSVAAAADASAAQRPALEQSDWFVDLLDNLTPPVRAAGLHLGEMHKLFAANTSDEAFAPRPATTEDTTAWADRAHVRLREALDALALLRNQLPEDAQARLDNLSALQLDLQDAGKVIATRAVGSRLQRIHGAMSFDNVLMALNDVLFGGFGANEPELKRIKTTPMRDVAGLLESLDMALDTASQDPAHTMPTPHAERQRLIEMVRSTLRVAALTAWLEAWDGDSGEIDRALTEGVLDLLMLEAAARSLAITVLHDIQLAPAILRRLGQLADRVLSLREKANP</sequence>
<reference evidence="9 10" key="1">
    <citation type="submission" date="2015-07" db="EMBL/GenBank/DDBJ databases">
        <title>Draft genome sequence of the Amantichitinum ursilacus IGB-41, a new chitin-degrading bacterium.</title>
        <authorList>
            <person name="Kirstahler P."/>
            <person name="Guenther M."/>
            <person name="Grumaz C."/>
            <person name="Rupp S."/>
            <person name="Zibek S."/>
            <person name="Sohn K."/>
        </authorList>
    </citation>
    <scope>NUCLEOTIDE SEQUENCE [LARGE SCALE GENOMIC DNA]</scope>
    <source>
        <strain evidence="9 10">IGB-41</strain>
    </source>
</reference>
<evidence type="ECO:0000259" key="8">
    <source>
        <dbReference type="SMART" id="SM00642"/>
    </source>
</evidence>
<keyword evidence="9" id="KW-0326">Glycosidase</keyword>
<dbReference type="RefSeq" id="WP_053937049.1">
    <property type="nucleotide sequence ID" value="NZ_LAQT01000004.1"/>
</dbReference>
<dbReference type="Pfam" id="PF16657">
    <property type="entry name" value="Malt_amylase_C"/>
    <property type="match status" value="1"/>
</dbReference>
<dbReference type="SUPFAM" id="SSF51011">
    <property type="entry name" value="Glycosyl hydrolase domain"/>
    <property type="match status" value="1"/>
</dbReference>
<dbReference type="InterPro" id="IPR012810">
    <property type="entry name" value="TreS/a-amylase_N"/>
</dbReference>
<keyword evidence="10" id="KW-1185">Reference proteome</keyword>
<dbReference type="OrthoDB" id="9805159at2"/>
<dbReference type="EC" id="5.4.99.16" evidence="3"/>
<comment type="similarity">
    <text evidence="2">Belongs to the glycosyl hydrolase 13 family. TreS subfamily.</text>
</comment>
<protein>
    <recommendedName>
        <fullName evidence="3">maltose alpha-D-glucosyltransferase</fullName>
        <ecNumber evidence="3">5.4.99.16</ecNumber>
    </recommendedName>
    <alternativeName>
        <fullName evidence="7">Maltose alpha-D-glucosyltransferase</fullName>
    </alternativeName>
</protein>
<comment type="catalytic activity">
    <reaction evidence="1">
        <text>D-maltose = alpha,alpha-trehalose</text>
        <dbReference type="Rhea" id="RHEA:15145"/>
        <dbReference type="ChEBI" id="CHEBI:16551"/>
        <dbReference type="ChEBI" id="CHEBI:17306"/>
        <dbReference type="EC" id="5.4.99.16"/>
    </reaction>
</comment>
<evidence type="ECO:0000256" key="5">
    <source>
        <dbReference type="ARBA" id="ARBA00022837"/>
    </source>
</evidence>
<dbReference type="SUPFAM" id="SSF51445">
    <property type="entry name" value="(Trans)glycosidases"/>
    <property type="match status" value="1"/>
</dbReference>
<keyword evidence="5" id="KW-0106">Calcium</keyword>
<evidence type="ECO:0000256" key="4">
    <source>
        <dbReference type="ARBA" id="ARBA00022723"/>
    </source>
</evidence>
<dbReference type="InterPro" id="IPR013780">
    <property type="entry name" value="Glyco_hydro_b"/>
</dbReference>
<accession>A0A0N0GPG9</accession>
<evidence type="ECO:0000256" key="3">
    <source>
        <dbReference type="ARBA" id="ARBA00012619"/>
    </source>
</evidence>
<evidence type="ECO:0000256" key="2">
    <source>
        <dbReference type="ARBA" id="ARBA00005496"/>
    </source>
</evidence>
<dbReference type="CDD" id="cd11334">
    <property type="entry name" value="AmyAc_TreS"/>
    <property type="match status" value="1"/>
</dbReference>
<evidence type="ECO:0000256" key="6">
    <source>
        <dbReference type="ARBA" id="ARBA00023235"/>
    </source>
</evidence>
<dbReference type="SMART" id="SM00642">
    <property type="entry name" value="Aamy"/>
    <property type="match status" value="1"/>
</dbReference>
<dbReference type="Gene3D" id="3.20.20.80">
    <property type="entry name" value="Glycosidases"/>
    <property type="match status" value="1"/>
</dbReference>
<dbReference type="Gene3D" id="2.60.40.1180">
    <property type="entry name" value="Golgi alpha-mannosidase II"/>
    <property type="match status" value="1"/>
</dbReference>
<dbReference type="InterPro" id="IPR006047">
    <property type="entry name" value="GH13_cat_dom"/>
</dbReference>
<dbReference type="Gene3D" id="3.90.1200.10">
    <property type="match status" value="1"/>
</dbReference>
<evidence type="ECO:0000313" key="10">
    <source>
        <dbReference type="Proteomes" id="UP000037939"/>
    </source>
</evidence>
<dbReference type="Pfam" id="PF00128">
    <property type="entry name" value="Alpha-amylase"/>
    <property type="match status" value="1"/>
</dbReference>
<dbReference type="InterPro" id="IPR045857">
    <property type="entry name" value="O16G_dom_2"/>
</dbReference>
<dbReference type="AlphaFoldDB" id="A0A0N0GPG9"/>
<dbReference type="Gene3D" id="3.90.400.10">
    <property type="entry name" value="Oligo-1,6-glucosidase, Domain 2"/>
    <property type="match status" value="1"/>
</dbReference>
<dbReference type="GO" id="GO:0016798">
    <property type="term" value="F:hydrolase activity, acting on glycosyl bonds"/>
    <property type="evidence" value="ECO:0007669"/>
    <property type="project" value="UniProtKB-KW"/>
</dbReference>
<evidence type="ECO:0000256" key="7">
    <source>
        <dbReference type="ARBA" id="ARBA00031378"/>
    </source>
</evidence>
<dbReference type="GO" id="GO:0005975">
    <property type="term" value="P:carbohydrate metabolic process"/>
    <property type="evidence" value="ECO:0007669"/>
    <property type="project" value="InterPro"/>
</dbReference>
<evidence type="ECO:0000256" key="1">
    <source>
        <dbReference type="ARBA" id="ARBA00001595"/>
    </source>
</evidence>
<dbReference type="NCBIfam" id="TIGR02456">
    <property type="entry name" value="treS_nterm"/>
    <property type="match status" value="1"/>
</dbReference>
<dbReference type="GO" id="GO:0046872">
    <property type="term" value="F:metal ion binding"/>
    <property type="evidence" value="ECO:0007669"/>
    <property type="project" value="UniProtKB-KW"/>
</dbReference>
<dbReference type="InterPro" id="IPR017853">
    <property type="entry name" value="GH"/>
</dbReference>
<dbReference type="InterPro" id="IPR032091">
    <property type="entry name" value="Malt_amylase-like_C"/>
</dbReference>
<dbReference type="EMBL" id="LAQT01000004">
    <property type="protein sequence ID" value="KPC53803.1"/>
    <property type="molecule type" value="Genomic_DNA"/>
</dbReference>